<evidence type="ECO:0000313" key="3">
    <source>
        <dbReference type="Proteomes" id="UP000245992"/>
    </source>
</evidence>
<feature type="region of interest" description="Disordered" evidence="1">
    <location>
        <begin position="266"/>
        <end position="287"/>
    </location>
</feature>
<gene>
    <name evidence="2" type="ORF">Y717_23940</name>
</gene>
<proteinExistence type="predicted"/>
<evidence type="ECO:0008006" key="4">
    <source>
        <dbReference type="Google" id="ProtNLM"/>
    </source>
</evidence>
<organism evidence="2 3">
    <name type="scientific">Streptomyces scopuliridis RB72</name>
    <dbReference type="NCBI Taxonomy" id="1440053"/>
    <lineage>
        <taxon>Bacteria</taxon>
        <taxon>Bacillati</taxon>
        <taxon>Actinomycetota</taxon>
        <taxon>Actinomycetes</taxon>
        <taxon>Kitasatosporales</taxon>
        <taxon>Streptomycetaceae</taxon>
        <taxon>Streptomyces</taxon>
    </lineage>
</organism>
<feature type="compositionally biased region" description="Low complexity" evidence="1">
    <location>
        <begin position="266"/>
        <end position="281"/>
    </location>
</feature>
<dbReference type="SUPFAM" id="SSF52540">
    <property type="entry name" value="P-loop containing nucleoside triphosphate hydrolases"/>
    <property type="match status" value="1"/>
</dbReference>
<dbReference type="AlphaFoldDB" id="A0A2T7SWB9"/>
<sequence>MSRPQPPLPQALPQVLWIGGPPGAGKTTVARLIARRRGLRWYNADAHTWEHRDRAIAAGHPAAIRFEALPRAERWSVPESELIAMSLHHERGRMIVDDLRALPAAPLTIAEGTPITPAVVATVPGGPAASVWLQPSAEIQRARLRERGLSAGPLTLYRSLVGEIEAEVAEYGAHRLVIDGDSGVEETVAAVEKIFAGALSMGPVAETAGERARLLRYANRAVVAQYEAFFARPWSPGDARTAVHAFACECGREDCRDDIDLAIADFPAPPDDAASPPVLAPGHHRAR</sequence>
<accession>A0A2T7SWB9</accession>
<dbReference type="Gene3D" id="3.40.50.300">
    <property type="entry name" value="P-loop containing nucleotide triphosphate hydrolases"/>
    <property type="match status" value="1"/>
</dbReference>
<comment type="caution">
    <text evidence="2">The sequence shown here is derived from an EMBL/GenBank/DDBJ whole genome shotgun (WGS) entry which is preliminary data.</text>
</comment>
<protein>
    <recommendedName>
        <fullName evidence="4">Shikimate kinase</fullName>
    </recommendedName>
</protein>
<dbReference type="RefSeq" id="WP_051746402.1">
    <property type="nucleotide sequence ID" value="NZ_AZSP01000277.1"/>
</dbReference>
<dbReference type="EMBL" id="AZSP01000277">
    <property type="protein sequence ID" value="PVE07218.1"/>
    <property type="molecule type" value="Genomic_DNA"/>
</dbReference>
<dbReference type="InterPro" id="IPR027417">
    <property type="entry name" value="P-loop_NTPase"/>
</dbReference>
<reference evidence="2 3" key="1">
    <citation type="submission" date="2013-12" db="EMBL/GenBank/DDBJ databases">
        <title>Annotated genome of Streptomyces scopuliridis.</title>
        <authorList>
            <person name="Olson J.B."/>
        </authorList>
    </citation>
    <scope>NUCLEOTIDE SEQUENCE [LARGE SCALE GENOMIC DNA]</scope>
    <source>
        <strain evidence="2 3">RB72</strain>
    </source>
</reference>
<dbReference type="Proteomes" id="UP000245992">
    <property type="component" value="Unassembled WGS sequence"/>
</dbReference>
<name>A0A2T7SWB9_9ACTN</name>
<evidence type="ECO:0000256" key="1">
    <source>
        <dbReference type="SAM" id="MobiDB-lite"/>
    </source>
</evidence>
<dbReference type="STRING" id="1440053.GCA_000718095_06398"/>
<evidence type="ECO:0000313" key="2">
    <source>
        <dbReference type="EMBL" id="PVE07218.1"/>
    </source>
</evidence>
<keyword evidence="3" id="KW-1185">Reference proteome</keyword>